<protein>
    <submittedName>
        <fullName evidence="3">Uncharacterized protein</fullName>
    </submittedName>
</protein>
<keyword evidence="2" id="KW-0472">Membrane</keyword>
<feature type="region of interest" description="Disordered" evidence="1">
    <location>
        <begin position="67"/>
        <end position="105"/>
    </location>
</feature>
<keyword evidence="2" id="KW-0812">Transmembrane</keyword>
<keyword evidence="4" id="KW-1185">Reference proteome</keyword>
<accession>A0AAQ3QKK4</accession>
<keyword evidence="2" id="KW-1133">Transmembrane helix</keyword>
<reference evidence="3 4" key="1">
    <citation type="submission" date="2023-10" db="EMBL/GenBank/DDBJ databases">
        <title>Chromosome-scale genome assembly provides insights into flower coloration mechanisms of Canna indica.</title>
        <authorList>
            <person name="Li C."/>
        </authorList>
    </citation>
    <scope>NUCLEOTIDE SEQUENCE [LARGE SCALE GENOMIC DNA]</scope>
    <source>
        <tissue evidence="3">Flower</tissue>
    </source>
</reference>
<feature type="transmembrane region" description="Helical" evidence="2">
    <location>
        <begin position="32"/>
        <end position="51"/>
    </location>
</feature>
<evidence type="ECO:0000313" key="4">
    <source>
        <dbReference type="Proteomes" id="UP001327560"/>
    </source>
</evidence>
<organism evidence="3 4">
    <name type="scientific">Canna indica</name>
    <name type="common">Indian-shot</name>
    <dbReference type="NCBI Taxonomy" id="4628"/>
    <lineage>
        <taxon>Eukaryota</taxon>
        <taxon>Viridiplantae</taxon>
        <taxon>Streptophyta</taxon>
        <taxon>Embryophyta</taxon>
        <taxon>Tracheophyta</taxon>
        <taxon>Spermatophyta</taxon>
        <taxon>Magnoliopsida</taxon>
        <taxon>Liliopsida</taxon>
        <taxon>Zingiberales</taxon>
        <taxon>Cannaceae</taxon>
        <taxon>Canna</taxon>
    </lineage>
</organism>
<sequence length="154" mass="17042">MQVPRRKYLFGQPSKPSLAVAKLAATHMRKGGNFPILVVVLTVFVFGLLMYNEDIKTMAEYSLSQNKAQEDASRAFPDADRGRPAEHGADVSESAPGRQQSDAEKRVEIAGTNATVAATTANLPETCDLARSEWVFDDVNYPLYREDQCQFLSQ</sequence>
<evidence type="ECO:0000256" key="1">
    <source>
        <dbReference type="SAM" id="MobiDB-lite"/>
    </source>
</evidence>
<feature type="compositionally biased region" description="Basic and acidic residues" evidence="1">
    <location>
        <begin position="68"/>
        <end position="90"/>
    </location>
</feature>
<proteinExistence type="predicted"/>
<name>A0AAQ3QKK4_9LILI</name>
<dbReference type="AlphaFoldDB" id="A0AAQ3QKK4"/>
<dbReference type="EMBL" id="CP136895">
    <property type="protein sequence ID" value="WOL11475.1"/>
    <property type="molecule type" value="Genomic_DNA"/>
</dbReference>
<dbReference type="Proteomes" id="UP001327560">
    <property type="component" value="Chromosome 6"/>
</dbReference>
<evidence type="ECO:0000313" key="3">
    <source>
        <dbReference type="EMBL" id="WOL11475.1"/>
    </source>
</evidence>
<evidence type="ECO:0000256" key="2">
    <source>
        <dbReference type="SAM" id="Phobius"/>
    </source>
</evidence>
<gene>
    <name evidence="3" type="ORF">Cni_G20238</name>
</gene>